<feature type="compositionally biased region" description="Polar residues" evidence="2">
    <location>
        <begin position="923"/>
        <end position="936"/>
    </location>
</feature>
<dbReference type="Pfam" id="PF00646">
    <property type="entry name" value="F-box"/>
    <property type="match status" value="1"/>
</dbReference>
<protein>
    <recommendedName>
        <fullName evidence="3">F-box domain-containing protein</fullName>
    </recommendedName>
</protein>
<dbReference type="EMBL" id="LKEB01000013">
    <property type="protein sequence ID" value="ROW14647.1"/>
    <property type="molecule type" value="Genomic_DNA"/>
</dbReference>
<proteinExistence type="predicted"/>
<comment type="caution">
    <text evidence="4">The sequence shown here is derived from an EMBL/GenBank/DDBJ whole genome shotgun (WGS) entry which is preliminary data.</text>
</comment>
<evidence type="ECO:0000259" key="3">
    <source>
        <dbReference type="PROSITE" id="PS50181"/>
    </source>
</evidence>
<keyword evidence="5" id="KW-1185">Reference proteome</keyword>
<feature type="compositionally biased region" description="Polar residues" evidence="2">
    <location>
        <begin position="480"/>
        <end position="497"/>
    </location>
</feature>
<organism evidence="4 5">
    <name type="scientific">Cytospora leucostoma</name>
    <dbReference type="NCBI Taxonomy" id="1230097"/>
    <lineage>
        <taxon>Eukaryota</taxon>
        <taxon>Fungi</taxon>
        <taxon>Dikarya</taxon>
        <taxon>Ascomycota</taxon>
        <taxon>Pezizomycotina</taxon>
        <taxon>Sordariomycetes</taxon>
        <taxon>Sordariomycetidae</taxon>
        <taxon>Diaporthales</taxon>
        <taxon>Cytosporaceae</taxon>
        <taxon>Cytospora</taxon>
    </lineage>
</organism>
<dbReference type="STRING" id="1230097.A0A423XF56"/>
<dbReference type="Proteomes" id="UP000285146">
    <property type="component" value="Unassembled WGS sequence"/>
</dbReference>
<feature type="compositionally biased region" description="Polar residues" evidence="2">
    <location>
        <begin position="243"/>
        <end position="252"/>
    </location>
</feature>
<feature type="compositionally biased region" description="Acidic residues" evidence="2">
    <location>
        <begin position="505"/>
        <end position="524"/>
    </location>
</feature>
<keyword evidence="1" id="KW-0175">Coiled coil</keyword>
<feature type="domain" description="F-box" evidence="3">
    <location>
        <begin position="9"/>
        <end position="54"/>
    </location>
</feature>
<dbReference type="PROSITE" id="PS50181">
    <property type="entry name" value="FBOX"/>
    <property type="match status" value="1"/>
</dbReference>
<feature type="region of interest" description="Disordered" evidence="2">
    <location>
        <begin position="447"/>
        <end position="565"/>
    </location>
</feature>
<evidence type="ECO:0000313" key="4">
    <source>
        <dbReference type="EMBL" id="ROW14647.1"/>
    </source>
</evidence>
<reference evidence="4 5" key="1">
    <citation type="submission" date="2015-09" db="EMBL/GenBank/DDBJ databases">
        <title>Host preference determinants of Valsa canker pathogens revealed by comparative genomics.</title>
        <authorList>
            <person name="Yin Z."/>
            <person name="Huang L."/>
        </authorList>
    </citation>
    <scope>NUCLEOTIDE SEQUENCE [LARGE SCALE GENOMIC DNA]</scope>
    <source>
        <strain evidence="4 5">SXYLt</strain>
    </source>
</reference>
<feature type="compositionally biased region" description="Polar residues" evidence="2">
    <location>
        <begin position="540"/>
        <end position="558"/>
    </location>
</feature>
<feature type="coiled-coil region" evidence="1">
    <location>
        <begin position="574"/>
        <end position="637"/>
    </location>
</feature>
<dbReference type="SUPFAM" id="SSF81383">
    <property type="entry name" value="F-box domain"/>
    <property type="match status" value="1"/>
</dbReference>
<name>A0A423XF56_9PEZI</name>
<accession>A0A423XF56</accession>
<dbReference type="InterPro" id="IPR036047">
    <property type="entry name" value="F-box-like_dom_sf"/>
</dbReference>
<dbReference type="InParanoid" id="A0A423XF56"/>
<evidence type="ECO:0000313" key="5">
    <source>
        <dbReference type="Proteomes" id="UP000285146"/>
    </source>
</evidence>
<gene>
    <name evidence="4" type="ORF">VPNG_03210</name>
</gene>
<evidence type="ECO:0000256" key="2">
    <source>
        <dbReference type="SAM" id="MobiDB-lite"/>
    </source>
</evidence>
<sequence length="986" mass="109436">MASAPSSRRLSLTDLPREIQKEIVGHCQQHDLICLSVVSKHFRHLAAAELYRNFHIVFPDEDDQAFDSPIDGLAGGLETFVTSDYDYASHLRDISLDTLSAGHKAETAYKPYLYSQSCGKFLNTLLLLTLRKAKGLETFRWNIRVELSRPVYKALHDIETLSHLCIRLQDGPSLYEQPLPLPFSSPTNTPNASASHLPIADAPPPATTFTLPPPPAPFYLPPPTTTLPPPPTKAPVKTKASKRSSTAGNPPTLSGFKRLKTLSVLDIDDLDVVPELKSCVRNSQGTLTKLKLSFSHNMAMRARKPPPDPDDSEDPDDEFQVGPVVVPPPAQPYDDATGPARAFRAQEERKNQESALGRIFDVEPYLVKRPSELPNKAKEATAEEENVHPAARFLKTLKTISEKLLKTFEESDEFTMAQKEIMDSFETAANKYISQAEVKESVLTQRRTELGLEPTGANGDGTAETEPAETSAGQSHGGSEVTQPEESSLFASKTSNGRDVAQDASPDDIDIEAPVEDNTVEEPTEVASTGPVDGDEDPVSKQSPKKSNGVDNAPTNDDVSSDLGPDAAKAVANLQTQKENFKTLADKLEFYEIQAEELHKEIQQLPVDPGPQSMKRVKEAEKQMQEFSQNIKAIQTEMCIVAAEIQDAERQIPDSAVKTNATDAVLRRISEYTRSTRGLGLHSLSIHQIPVKASVLSRAIDLRVLKRITLLNVGPQTPLWALFTKLNSMQPIALRKISTDNVCLSFVTFVSQLEELHELFILERPDKYKPEPFAPKTTITGDHIRRLILKKHMKTLVRLLIKNERDSSWDADLKTTLLICRRGKALEELAVSMGISAIHTLLQHIPGLAKLRALHIINLRNDDTCVWVMRETKRFIIDNLSHCPNLKLEWLAIDDDEHAERIVRWKEQPKDARKKAGKEKAPTSMTNGDQFPTLSPDNVDMGSDSDEDEDVNGNADGIPKIDTIDTPFYEVWGVRIFKKEVIAGRL</sequence>
<dbReference type="InterPro" id="IPR001810">
    <property type="entry name" value="F-box_dom"/>
</dbReference>
<feature type="compositionally biased region" description="Polar residues" evidence="2">
    <location>
        <begin position="184"/>
        <end position="194"/>
    </location>
</feature>
<dbReference type="OrthoDB" id="4200124at2759"/>
<feature type="compositionally biased region" description="Pro residues" evidence="2">
    <location>
        <begin position="201"/>
        <end position="233"/>
    </location>
</feature>
<feature type="region of interest" description="Disordered" evidence="2">
    <location>
        <begin position="179"/>
        <end position="254"/>
    </location>
</feature>
<dbReference type="AlphaFoldDB" id="A0A423XF56"/>
<feature type="region of interest" description="Disordered" evidence="2">
    <location>
        <begin position="906"/>
        <end position="958"/>
    </location>
</feature>
<evidence type="ECO:0000256" key="1">
    <source>
        <dbReference type="SAM" id="Coils"/>
    </source>
</evidence>